<keyword evidence="6" id="KW-0433">Leucine-rich repeat</keyword>
<evidence type="ECO:0000256" key="7">
    <source>
        <dbReference type="ARBA" id="ARBA00022679"/>
    </source>
</evidence>
<evidence type="ECO:0000256" key="18">
    <source>
        <dbReference type="ARBA" id="ARBA00047899"/>
    </source>
</evidence>
<evidence type="ECO:0000256" key="3">
    <source>
        <dbReference type="ARBA" id="ARBA00022475"/>
    </source>
</evidence>
<reference evidence="21" key="1">
    <citation type="submission" date="2021-01" db="EMBL/GenBank/DDBJ databases">
        <authorList>
            <person name="Lovell J.T."/>
            <person name="Bentley N."/>
            <person name="Bhattarai G."/>
            <person name="Jenkins J.W."/>
            <person name="Sreedasyam A."/>
            <person name="Alarcon Y."/>
            <person name="Bock C."/>
            <person name="Boston L."/>
            <person name="Carlson J."/>
            <person name="Cervantes K."/>
            <person name="Clermont K."/>
            <person name="Krom N."/>
            <person name="Kubenka K."/>
            <person name="Mamidi S."/>
            <person name="Mattison C."/>
            <person name="Monteros M."/>
            <person name="Pisani C."/>
            <person name="Plott C."/>
            <person name="Rajasekar S."/>
            <person name="Rhein H.S."/>
            <person name="Rohla C."/>
            <person name="Song M."/>
            <person name="Hilaire R.S."/>
            <person name="Shu S."/>
            <person name="Wells L."/>
            <person name="Wang X."/>
            <person name="Webber J."/>
            <person name="Heerema R.J."/>
            <person name="Klein P."/>
            <person name="Conner P."/>
            <person name="Grauke L."/>
            <person name="Grimwood J."/>
            <person name="Schmutz J."/>
            <person name="Randall J.J."/>
        </authorList>
    </citation>
    <scope>NUCLEOTIDE SEQUENCE</scope>
    <source>
        <tissue evidence="21">Leaf</tissue>
    </source>
</reference>
<dbReference type="PANTHER" id="PTHR48055">
    <property type="entry name" value="LEUCINE-RICH REPEAT RECEPTOR PROTEIN KINASE EMS1"/>
    <property type="match status" value="1"/>
</dbReference>
<dbReference type="SMART" id="SM00220">
    <property type="entry name" value="S_TKc"/>
    <property type="match status" value="1"/>
</dbReference>
<evidence type="ECO:0000256" key="16">
    <source>
        <dbReference type="ARBA" id="ARBA00023170"/>
    </source>
</evidence>
<evidence type="ECO:0000313" key="22">
    <source>
        <dbReference type="Proteomes" id="UP000811246"/>
    </source>
</evidence>
<keyword evidence="17" id="KW-0325">Glycoprotein</keyword>
<sequence length="177" mass="19583">MLDVALALDYLPNGQSDPVVHYDLKPSNILLGEEMVARVGDFGIAKILAQHEDAAQTRTLGTLGYIAPEYGNEGKVSIKADVYSYGIILLEMITMKKPTDDMFAEELILKKWVNASFPIKMTEVVDDGLLKIEGGRDTIALQSIFSSLVELGLRCSEELPNERMISKMWLSSLTKSN</sequence>
<keyword evidence="15" id="KW-0472">Membrane</keyword>
<comment type="catalytic activity">
    <reaction evidence="18">
        <text>L-threonyl-[protein] + ATP = O-phospho-L-threonyl-[protein] + ADP + H(+)</text>
        <dbReference type="Rhea" id="RHEA:46608"/>
        <dbReference type="Rhea" id="RHEA-COMP:11060"/>
        <dbReference type="Rhea" id="RHEA-COMP:11605"/>
        <dbReference type="ChEBI" id="CHEBI:15378"/>
        <dbReference type="ChEBI" id="CHEBI:30013"/>
        <dbReference type="ChEBI" id="CHEBI:30616"/>
        <dbReference type="ChEBI" id="CHEBI:61977"/>
        <dbReference type="ChEBI" id="CHEBI:456216"/>
        <dbReference type="EC" id="2.7.11.1"/>
    </reaction>
</comment>
<evidence type="ECO:0000256" key="9">
    <source>
        <dbReference type="ARBA" id="ARBA00022729"/>
    </source>
</evidence>
<evidence type="ECO:0000313" key="21">
    <source>
        <dbReference type="EMBL" id="KAG6693539.1"/>
    </source>
</evidence>
<dbReference type="EMBL" id="CM031833">
    <property type="protein sequence ID" value="KAG6693539.1"/>
    <property type="molecule type" value="Genomic_DNA"/>
</dbReference>
<organism evidence="21 22">
    <name type="scientific">Carya illinoinensis</name>
    <name type="common">Pecan</name>
    <dbReference type="NCBI Taxonomy" id="32201"/>
    <lineage>
        <taxon>Eukaryota</taxon>
        <taxon>Viridiplantae</taxon>
        <taxon>Streptophyta</taxon>
        <taxon>Embryophyta</taxon>
        <taxon>Tracheophyta</taxon>
        <taxon>Spermatophyta</taxon>
        <taxon>Magnoliopsida</taxon>
        <taxon>eudicotyledons</taxon>
        <taxon>Gunneridae</taxon>
        <taxon>Pentapetalae</taxon>
        <taxon>rosids</taxon>
        <taxon>fabids</taxon>
        <taxon>Fagales</taxon>
        <taxon>Juglandaceae</taxon>
        <taxon>Carya</taxon>
    </lineage>
</organism>
<evidence type="ECO:0000256" key="6">
    <source>
        <dbReference type="ARBA" id="ARBA00022614"/>
    </source>
</evidence>
<feature type="domain" description="Protein kinase" evidence="20">
    <location>
        <begin position="1"/>
        <end position="177"/>
    </location>
</feature>
<keyword evidence="9" id="KW-0732">Signal</keyword>
<keyword evidence="14" id="KW-1133">Transmembrane helix</keyword>
<name>A0A922DZA0_CARIL</name>
<proteinExistence type="predicted"/>
<evidence type="ECO:0000256" key="2">
    <source>
        <dbReference type="ARBA" id="ARBA00012513"/>
    </source>
</evidence>
<keyword evidence="7" id="KW-0808">Transferase</keyword>
<evidence type="ECO:0000259" key="20">
    <source>
        <dbReference type="PROSITE" id="PS50011"/>
    </source>
</evidence>
<dbReference type="Pfam" id="PF00069">
    <property type="entry name" value="Pkinase"/>
    <property type="match status" value="1"/>
</dbReference>
<dbReference type="PROSITE" id="PS50011">
    <property type="entry name" value="PROTEIN_KINASE_DOM"/>
    <property type="match status" value="1"/>
</dbReference>
<dbReference type="InterPro" id="IPR051564">
    <property type="entry name" value="LRR_receptor-like_kinase"/>
</dbReference>
<evidence type="ECO:0000256" key="8">
    <source>
        <dbReference type="ARBA" id="ARBA00022692"/>
    </source>
</evidence>
<evidence type="ECO:0000256" key="10">
    <source>
        <dbReference type="ARBA" id="ARBA00022737"/>
    </source>
</evidence>
<dbReference type="GO" id="GO:0004674">
    <property type="term" value="F:protein serine/threonine kinase activity"/>
    <property type="evidence" value="ECO:0007669"/>
    <property type="project" value="UniProtKB-KW"/>
</dbReference>
<keyword evidence="4" id="KW-0723">Serine/threonine-protein kinase</keyword>
<evidence type="ECO:0000256" key="15">
    <source>
        <dbReference type="ARBA" id="ARBA00023136"/>
    </source>
</evidence>
<dbReference type="PANTHER" id="PTHR48055:SF57">
    <property type="entry name" value="PROTEIN KINASE DOMAIN-CONTAINING PROTEIN"/>
    <property type="match status" value="1"/>
</dbReference>
<keyword evidence="12" id="KW-0418">Kinase</keyword>
<evidence type="ECO:0000256" key="1">
    <source>
        <dbReference type="ARBA" id="ARBA00004162"/>
    </source>
</evidence>
<keyword evidence="10" id="KW-0677">Repeat</keyword>
<evidence type="ECO:0000256" key="17">
    <source>
        <dbReference type="ARBA" id="ARBA00023180"/>
    </source>
</evidence>
<dbReference type="FunFam" id="1.10.510.10:FF:000358">
    <property type="entry name" value="Putative leucine-rich repeat receptor-like serine/threonine-protein kinase"/>
    <property type="match status" value="1"/>
</dbReference>
<evidence type="ECO:0000256" key="11">
    <source>
        <dbReference type="ARBA" id="ARBA00022741"/>
    </source>
</evidence>
<gene>
    <name evidence="21" type="ORF">I3842_09G005500</name>
</gene>
<keyword evidence="16" id="KW-0675">Receptor</keyword>
<keyword evidence="5" id="KW-0597">Phosphoprotein</keyword>
<dbReference type="AlphaFoldDB" id="A0A922DZA0"/>
<dbReference type="InterPro" id="IPR008271">
    <property type="entry name" value="Ser/Thr_kinase_AS"/>
</dbReference>
<evidence type="ECO:0000256" key="13">
    <source>
        <dbReference type="ARBA" id="ARBA00022840"/>
    </source>
</evidence>
<dbReference type="GO" id="GO:0005886">
    <property type="term" value="C:plasma membrane"/>
    <property type="evidence" value="ECO:0007669"/>
    <property type="project" value="UniProtKB-SubCell"/>
</dbReference>
<comment type="caution">
    <text evidence="21">The sequence shown here is derived from an EMBL/GenBank/DDBJ whole genome shotgun (WGS) entry which is preliminary data.</text>
</comment>
<comment type="subcellular location">
    <subcellularLocation>
        <location evidence="1">Cell membrane</location>
        <topology evidence="1">Single-pass membrane protein</topology>
    </subcellularLocation>
</comment>
<evidence type="ECO:0000256" key="14">
    <source>
        <dbReference type="ARBA" id="ARBA00022989"/>
    </source>
</evidence>
<evidence type="ECO:0000256" key="5">
    <source>
        <dbReference type="ARBA" id="ARBA00022553"/>
    </source>
</evidence>
<accession>A0A922DZA0</accession>
<comment type="catalytic activity">
    <reaction evidence="19">
        <text>L-seryl-[protein] + ATP = O-phospho-L-seryl-[protein] + ADP + H(+)</text>
        <dbReference type="Rhea" id="RHEA:17989"/>
        <dbReference type="Rhea" id="RHEA-COMP:9863"/>
        <dbReference type="Rhea" id="RHEA-COMP:11604"/>
        <dbReference type="ChEBI" id="CHEBI:15378"/>
        <dbReference type="ChEBI" id="CHEBI:29999"/>
        <dbReference type="ChEBI" id="CHEBI:30616"/>
        <dbReference type="ChEBI" id="CHEBI:83421"/>
        <dbReference type="ChEBI" id="CHEBI:456216"/>
        <dbReference type="EC" id="2.7.11.1"/>
    </reaction>
</comment>
<keyword evidence="8" id="KW-0812">Transmembrane</keyword>
<dbReference type="PROSITE" id="PS00108">
    <property type="entry name" value="PROTEIN_KINASE_ST"/>
    <property type="match status" value="1"/>
</dbReference>
<evidence type="ECO:0000256" key="19">
    <source>
        <dbReference type="ARBA" id="ARBA00048679"/>
    </source>
</evidence>
<evidence type="ECO:0000256" key="4">
    <source>
        <dbReference type="ARBA" id="ARBA00022527"/>
    </source>
</evidence>
<keyword evidence="3" id="KW-1003">Cell membrane</keyword>
<dbReference type="GO" id="GO:0005524">
    <property type="term" value="F:ATP binding"/>
    <property type="evidence" value="ECO:0007669"/>
    <property type="project" value="UniProtKB-KW"/>
</dbReference>
<dbReference type="EC" id="2.7.11.1" evidence="2"/>
<dbReference type="InterPro" id="IPR000719">
    <property type="entry name" value="Prot_kinase_dom"/>
</dbReference>
<keyword evidence="11" id="KW-0547">Nucleotide-binding</keyword>
<protein>
    <recommendedName>
        <fullName evidence="2">non-specific serine/threonine protein kinase</fullName>
        <ecNumber evidence="2">2.7.11.1</ecNumber>
    </recommendedName>
</protein>
<evidence type="ECO:0000256" key="12">
    <source>
        <dbReference type="ARBA" id="ARBA00022777"/>
    </source>
</evidence>
<keyword evidence="13" id="KW-0067">ATP-binding</keyword>
<dbReference type="Proteomes" id="UP000811246">
    <property type="component" value="Chromosome 9"/>
</dbReference>